<feature type="compositionally biased region" description="Low complexity" evidence="1">
    <location>
        <begin position="95"/>
        <end position="106"/>
    </location>
</feature>
<dbReference type="RefSeq" id="XP_016646628.1">
    <property type="nucleotide sequence ID" value="XM_016782995.1"/>
</dbReference>
<organism evidence="2 3">
    <name type="scientific">Pseudallescheria apiosperma</name>
    <name type="common">Scedosporium apiospermum</name>
    <dbReference type="NCBI Taxonomy" id="563466"/>
    <lineage>
        <taxon>Eukaryota</taxon>
        <taxon>Fungi</taxon>
        <taxon>Dikarya</taxon>
        <taxon>Ascomycota</taxon>
        <taxon>Pezizomycotina</taxon>
        <taxon>Sordariomycetes</taxon>
        <taxon>Hypocreomycetidae</taxon>
        <taxon>Microascales</taxon>
        <taxon>Microascaceae</taxon>
        <taxon>Scedosporium</taxon>
    </lineage>
</organism>
<dbReference type="VEuPathDB" id="FungiDB:SAPIO_CDS0140"/>
<feature type="compositionally biased region" description="Basic and acidic residues" evidence="1">
    <location>
        <begin position="182"/>
        <end position="193"/>
    </location>
</feature>
<accession>A0A084GHL7</accession>
<dbReference type="Proteomes" id="UP000028545">
    <property type="component" value="Unassembled WGS sequence"/>
</dbReference>
<dbReference type="AlphaFoldDB" id="A0A084GHL7"/>
<gene>
    <name evidence="2" type="ORF">SAPIO_CDS0140</name>
</gene>
<feature type="compositionally biased region" description="Basic residues" evidence="1">
    <location>
        <begin position="225"/>
        <end position="234"/>
    </location>
</feature>
<name>A0A084GHL7_PSEDA</name>
<dbReference type="HOGENOM" id="CLU_1086468_0_0_1"/>
<dbReference type="EMBL" id="JOWA01000011">
    <property type="protein sequence ID" value="KEZ46829.1"/>
    <property type="molecule type" value="Genomic_DNA"/>
</dbReference>
<keyword evidence="3" id="KW-1185">Reference proteome</keyword>
<feature type="compositionally biased region" description="Polar residues" evidence="1">
    <location>
        <begin position="32"/>
        <end position="44"/>
    </location>
</feature>
<evidence type="ECO:0000256" key="1">
    <source>
        <dbReference type="SAM" id="MobiDB-lite"/>
    </source>
</evidence>
<dbReference type="OMA" id="VNNMTPA"/>
<comment type="caution">
    <text evidence="2">The sequence shown here is derived from an EMBL/GenBank/DDBJ whole genome shotgun (WGS) entry which is preliminary data.</text>
</comment>
<feature type="compositionally biased region" description="Acidic residues" evidence="1">
    <location>
        <begin position="69"/>
        <end position="86"/>
    </location>
</feature>
<feature type="compositionally biased region" description="Basic and acidic residues" evidence="1">
    <location>
        <begin position="107"/>
        <end position="118"/>
    </location>
</feature>
<protein>
    <submittedName>
        <fullName evidence="2">Uncharacterized protein</fullName>
    </submittedName>
</protein>
<feature type="compositionally biased region" description="Low complexity" evidence="1">
    <location>
        <begin position="194"/>
        <end position="206"/>
    </location>
</feature>
<evidence type="ECO:0000313" key="3">
    <source>
        <dbReference type="Proteomes" id="UP000028545"/>
    </source>
</evidence>
<sequence length="256" mass="25774">MSDQKVQESAVPASQEPGKSVESTTEEKFAEAQQTVATASTSGPDTEEKKDATLADAKAGNDANAPTGESEDAAPAEPEKAEEETGEVAAEKAEAAVNGEAAQPAEKAIDTKEAEVGGKGEAPTEAPATGGDTAKKAEETPATAPPTEEAVEPTEPKPATGNGEAAPVSETEKAPIPEAEASEPKAGEKRQAEAAEVANGGEAGEPAGKKVKTSDDTPTTNGGAAKKKTSKGKKEKFAAPVGRTARRTRSQGLADA</sequence>
<proteinExistence type="predicted"/>
<dbReference type="GeneID" id="27718292"/>
<dbReference type="KEGG" id="sapo:SAPIO_CDS0140"/>
<reference evidence="2 3" key="1">
    <citation type="journal article" date="2014" name="Genome Announc.">
        <title>Draft genome sequence of the pathogenic fungus Scedosporium apiospermum.</title>
        <authorList>
            <person name="Vandeputte P."/>
            <person name="Ghamrawi S."/>
            <person name="Rechenmann M."/>
            <person name="Iltis A."/>
            <person name="Giraud S."/>
            <person name="Fleury M."/>
            <person name="Thornton C."/>
            <person name="Delhaes L."/>
            <person name="Meyer W."/>
            <person name="Papon N."/>
            <person name="Bouchara J.P."/>
        </authorList>
    </citation>
    <scope>NUCLEOTIDE SEQUENCE [LARGE SCALE GENOMIC DNA]</scope>
    <source>
        <strain evidence="2 3">IHEM 14462</strain>
    </source>
</reference>
<feature type="region of interest" description="Disordered" evidence="1">
    <location>
        <begin position="1"/>
        <end position="256"/>
    </location>
</feature>
<evidence type="ECO:0000313" key="2">
    <source>
        <dbReference type="EMBL" id="KEZ46829.1"/>
    </source>
</evidence>